<proteinExistence type="predicted"/>
<organism evidence="1 2">
    <name type="scientific">Eleginops maclovinus</name>
    <name type="common">Patagonian blennie</name>
    <name type="synonym">Eleginus maclovinus</name>
    <dbReference type="NCBI Taxonomy" id="56733"/>
    <lineage>
        <taxon>Eukaryota</taxon>
        <taxon>Metazoa</taxon>
        <taxon>Chordata</taxon>
        <taxon>Craniata</taxon>
        <taxon>Vertebrata</taxon>
        <taxon>Euteleostomi</taxon>
        <taxon>Actinopterygii</taxon>
        <taxon>Neopterygii</taxon>
        <taxon>Teleostei</taxon>
        <taxon>Neoteleostei</taxon>
        <taxon>Acanthomorphata</taxon>
        <taxon>Eupercaria</taxon>
        <taxon>Perciformes</taxon>
        <taxon>Notothenioidei</taxon>
        <taxon>Eleginopidae</taxon>
        <taxon>Eleginops</taxon>
    </lineage>
</organism>
<evidence type="ECO:0000313" key="2">
    <source>
        <dbReference type="Proteomes" id="UP001346869"/>
    </source>
</evidence>
<dbReference type="AlphaFoldDB" id="A0AAN7XEK2"/>
<keyword evidence="2" id="KW-1185">Reference proteome</keyword>
<accession>A0AAN7XEK2</accession>
<name>A0AAN7XEK2_ELEMC</name>
<reference evidence="1 2" key="1">
    <citation type="journal article" date="2023" name="Genes (Basel)">
        <title>Chromosome-Level Genome Assembly and Circadian Gene Repertoire of the Patagonia Blennie Eleginops maclovinus-The Closest Ancestral Proxy of Antarctic Cryonotothenioids.</title>
        <authorList>
            <person name="Cheng C.C."/>
            <person name="Rivera-Colon A.G."/>
            <person name="Minhas B.F."/>
            <person name="Wilson L."/>
            <person name="Rayamajhi N."/>
            <person name="Vargas-Chacoff L."/>
            <person name="Catchen J.M."/>
        </authorList>
    </citation>
    <scope>NUCLEOTIDE SEQUENCE [LARGE SCALE GENOMIC DNA]</scope>
    <source>
        <strain evidence="1">JMC-PN-2008</strain>
    </source>
</reference>
<dbReference type="EMBL" id="JAUZQC010000015">
    <property type="protein sequence ID" value="KAK5859236.1"/>
    <property type="molecule type" value="Genomic_DNA"/>
</dbReference>
<evidence type="ECO:0000313" key="1">
    <source>
        <dbReference type="EMBL" id="KAK5859236.1"/>
    </source>
</evidence>
<protein>
    <submittedName>
        <fullName evidence="1">Uncharacterized protein</fullName>
    </submittedName>
</protein>
<gene>
    <name evidence="1" type="ORF">PBY51_003317</name>
</gene>
<reference evidence="1 2" key="2">
    <citation type="journal article" date="2023" name="Mol. Biol. Evol.">
        <title>Genomics of Secondarily Temperate Adaptation in the Only Non-Antarctic Icefish.</title>
        <authorList>
            <person name="Rivera-Colon A.G."/>
            <person name="Rayamajhi N."/>
            <person name="Minhas B.F."/>
            <person name="Madrigal G."/>
            <person name="Bilyk K.T."/>
            <person name="Yoon V."/>
            <person name="Hune M."/>
            <person name="Gregory S."/>
            <person name="Cheng C.H.C."/>
            <person name="Catchen J.M."/>
        </authorList>
    </citation>
    <scope>NUCLEOTIDE SEQUENCE [LARGE SCALE GENOMIC DNA]</scope>
    <source>
        <strain evidence="1">JMC-PN-2008</strain>
    </source>
</reference>
<sequence length="94" mass="9866">MAPQCCSPGAAAVSGSLGALSRLSLCSLPAAEQQRLRFAGLRLRSIRHADCSLLHSVKEAAQIGVKTRLRFGSDSNPGSMSCPGLQKLTCILQL</sequence>
<comment type="caution">
    <text evidence="1">The sequence shown here is derived from an EMBL/GenBank/DDBJ whole genome shotgun (WGS) entry which is preliminary data.</text>
</comment>
<dbReference type="Proteomes" id="UP001346869">
    <property type="component" value="Unassembled WGS sequence"/>
</dbReference>